<dbReference type="STRING" id="395961.Cyan7425_5020"/>
<dbReference type="HOGENOM" id="CLU_1118719_0_0_3"/>
<name>B8HP57_CYAP4</name>
<keyword evidence="1" id="KW-0732">Signal</keyword>
<sequence>MYKSNLFRVPVLLSLLSGAFLPVLPSASAGSLTTAVQPLQTSQGVLIAQQDYRASQSNLMRALYSLLEAQAWLQATSTRSGGPARTQALTLTTRSIDATQQALQAGIINYGLARQNLPGANVQTNVPSDLTKLTRALEALRQARNSLNAALSDRGGYRQQALNYSLQAIQATQSSIDYAQNWYQDPDMVRALNFLRQAEKSLRTAQPNKGGHRAKAIDFVQRAIQETQWGMEYDDPNTLPGGPQPRGF</sequence>
<dbReference type="KEGG" id="cyn:Cyan7425_5020"/>
<proteinExistence type="predicted"/>
<feature type="signal peptide" evidence="1">
    <location>
        <begin position="1"/>
        <end position="29"/>
    </location>
</feature>
<accession>B8HP57</accession>
<protein>
    <submittedName>
        <fullName evidence="2">Uncharacterized protein</fullName>
    </submittedName>
</protein>
<dbReference type="AlphaFoldDB" id="B8HP57"/>
<evidence type="ECO:0000256" key="1">
    <source>
        <dbReference type="SAM" id="SignalP"/>
    </source>
</evidence>
<feature type="chain" id="PRO_5002873593" evidence="1">
    <location>
        <begin position="30"/>
        <end position="248"/>
    </location>
</feature>
<evidence type="ECO:0000313" key="2">
    <source>
        <dbReference type="EMBL" id="ACL47317.1"/>
    </source>
</evidence>
<gene>
    <name evidence="2" type="ordered locus">Cyan7425_5020</name>
</gene>
<dbReference type="EMBL" id="CP001344">
    <property type="protein sequence ID" value="ACL47317.1"/>
    <property type="molecule type" value="Genomic_DNA"/>
</dbReference>
<organism evidence="2">
    <name type="scientific">Cyanothece sp. (strain PCC 7425 / ATCC 29141)</name>
    <dbReference type="NCBI Taxonomy" id="395961"/>
    <lineage>
        <taxon>Bacteria</taxon>
        <taxon>Bacillati</taxon>
        <taxon>Cyanobacteriota</taxon>
        <taxon>Cyanophyceae</taxon>
        <taxon>Gomontiellales</taxon>
        <taxon>Cyanothecaceae</taxon>
        <taxon>Cyanothece</taxon>
    </lineage>
</organism>
<dbReference type="OrthoDB" id="574558at2"/>
<reference evidence="2" key="1">
    <citation type="submission" date="2009-01" db="EMBL/GenBank/DDBJ databases">
        <title>Complete sequence of chromosome Cyanothece sp. PCC 7425.</title>
        <authorList>
            <consortium name="US DOE Joint Genome Institute"/>
            <person name="Lucas S."/>
            <person name="Copeland A."/>
            <person name="Lapidus A."/>
            <person name="Glavina del Rio T."/>
            <person name="Dalin E."/>
            <person name="Tice H."/>
            <person name="Bruce D."/>
            <person name="Goodwin L."/>
            <person name="Pitluck S."/>
            <person name="Sims D."/>
            <person name="Meineke L."/>
            <person name="Brettin T."/>
            <person name="Detter J.C."/>
            <person name="Han C."/>
            <person name="Larimer F."/>
            <person name="Land M."/>
            <person name="Hauser L."/>
            <person name="Kyrpides N."/>
            <person name="Ovchinnikova G."/>
            <person name="Liberton M."/>
            <person name="Stoeckel J."/>
            <person name="Banerjee A."/>
            <person name="Singh A."/>
            <person name="Page L."/>
            <person name="Sato H."/>
            <person name="Zhao L."/>
            <person name="Sherman L."/>
            <person name="Pakrasi H."/>
            <person name="Richardson P."/>
        </authorList>
    </citation>
    <scope>NUCLEOTIDE SEQUENCE</scope>
    <source>
        <strain evidence="2">PCC 7425</strain>
    </source>
</reference>